<dbReference type="Pfam" id="PF12705">
    <property type="entry name" value="PDDEXK_1"/>
    <property type="match status" value="1"/>
</dbReference>
<dbReference type="Gene3D" id="3.90.320.10">
    <property type="match status" value="1"/>
</dbReference>
<gene>
    <name evidence="2" type="ORF">UT75_C0005G0075</name>
</gene>
<evidence type="ECO:0000259" key="1">
    <source>
        <dbReference type="Pfam" id="PF12705"/>
    </source>
</evidence>
<reference evidence="2 3" key="1">
    <citation type="journal article" date="2015" name="Nature">
        <title>rRNA introns, odd ribosomes, and small enigmatic genomes across a large radiation of phyla.</title>
        <authorList>
            <person name="Brown C.T."/>
            <person name="Hug L.A."/>
            <person name="Thomas B.C."/>
            <person name="Sharon I."/>
            <person name="Castelle C.J."/>
            <person name="Singh A."/>
            <person name="Wilkins M.J."/>
            <person name="Williams K.H."/>
            <person name="Banfield J.F."/>
        </authorList>
    </citation>
    <scope>NUCLEOTIDE SEQUENCE [LARGE SCALE GENOMIC DNA]</scope>
</reference>
<dbReference type="EMBL" id="LBXZ01000005">
    <property type="protein sequence ID" value="KKR40767.1"/>
    <property type="molecule type" value="Genomic_DNA"/>
</dbReference>
<proteinExistence type="predicted"/>
<evidence type="ECO:0000313" key="3">
    <source>
        <dbReference type="Proteomes" id="UP000034072"/>
    </source>
</evidence>
<accession>A0A0G0TSD3</accession>
<organism evidence="2 3">
    <name type="scientific">Candidatus Yanofskybacteria bacterium GW2011_GWE2_40_11</name>
    <dbReference type="NCBI Taxonomy" id="1619033"/>
    <lineage>
        <taxon>Bacteria</taxon>
        <taxon>Candidatus Yanofskyibacteriota</taxon>
    </lineage>
</organism>
<comment type="caution">
    <text evidence="2">The sequence shown here is derived from an EMBL/GenBank/DDBJ whole genome shotgun (WGS) entry which is preliminary data.</text>
</comment>
<dbReference type="SUPFAM" id="SSF52980">
    <property type="entry name" value="Restriction endonuclease-like"/>
    <property type="match status" value="1"/>
</dbReference>
<dbReference type="InterPro" id="IPR011604">
    <property type="entry name" value="PDDEXK-like_dom_sf"/>
</dbReference>
<name>A0A0G0TSD3_9BACT</name>
<dbReference type="InterPro" id="IPR038726">
    <property type="entry name" value="PDDEXK_AddAB-type"/>
</dbReference>
<sequence>MSPIQNYLKISRSGLKLFLECPRCFWLDNKHKIKRPPSFPYTLSSAVDFLVKKEFDQYRAQGVLPPAFAKLGLDAKLFSDPKLSTWRENFVGIQYFDESLNAMLYGAVDDILEFSDGSLAVIDYKSTGSREPHIYDDYQKQMDTYTHLLDMNGYKTIGKAYFHFFIVDKTPDRFDYKLNFNEEIKDITVDPTWVADVFERAVKTARQTKSPVSAIDCKHCNYVDAAIEHGGHVIHAVEQDKDFVLIPEE</sequence>
<evidence type="ECO:0000313" key="2">
    <source>
        <dbReference type="EMBL" id="KKR40767.1"/>
    </source>
</evidence>
<feature type="domain" description="PD-(D/E)XK endonuclease-like" evidence="1">
    <location>
        <begin position="91"/>
        <end position="223"/>
    </location>
</feature>
<dbReference type="InterPro" id="IPR011335">
    <property type="entry name" value="Restrct_endonuc-II-like"/>
</dbReference>
<dbReference type="Proteomes" id="UP000034072">
    <property type="component" value="Unassembled WGS sequence"/>
</dbReference>
<dbReference type="AlphaFoldDB" id="A0A0G0TSD3"/>
<protein>
    <recommendedName>
        <fullName evidence="1">PD-(D/E)XK endonuclease-like domain-containing protein</fullName>
    </recommendedName>
</protein>